<protein>
    <submittedName>
        <fullName evidence="1">Uncharacterized protein</fullName>
    </submittedName>
</protein>
<evidence type="ECO:0000313" key="1">
    <source>
        <dbReference type="EMBL" id="MWV47180.1"/>
    </source>
</evidence>
<evidence type="ECO:0000313" key="2">
    <source>
        <dbReference type="Proteomes" id="UP000460318"/>
    </source>
</evidence>
<sequence>MLENKRIRKESGLFVTCIESILSELSKDSILQMKNSVKVNDQVVQLVESYSLNENETIRIELQCDYNGISYSGSSLEEFDYALGELEDKMNIKFQVCANCNNGNITSISDLRHGWHCFRNIENQLTSLAWFERDEEFEESISNVSALHWCPKFLIRE</sequence>
<gene>
    <name evidence="1" type="ORF">GRF59_26655</name>
</gene>
<proteinExistence type="predicted"/>
<dbReference type="AlphaFoldDB" id="A0A7X3LKE2"/>
<accession>A0A7X3LKE2</accession>
<dbReference type="Proteomes" id="UP000460318">
    <property type="component" value="Unassembled WGS sequence"/>
</dbReference>
<name>A0A7X3LKE2_9BACL</name>
<reference evidence="1 2" key="1">
    <citation type="submission" date="2019-12" db="EMBL/GenBank/DDBJ databases">
        <title>Paenibacillus sp. nov., an endophytic bacterium isolated from the stem of Dendrobium.</title>
        <authorList>
            <person name="Zhao R."/>
        </authorList>
    </citation>
    <scope>NUCLEOTIDE SEQUENCE [LARGE SCALE GENOMIC DNA]</scope>
    <source>
        <strain evidence="1 2">HJL G12</strain>
    </source>
</reference>
<dbReference type="RefSeq" id="WP_237392072.1">
    <property type="nucleotide sequence ID" value="NZ_WUBI01000006.1"/>
</dbReference>
<organism evidence="1 2">
    <name type="scientific">Paenibacillus dendrobii</name>
    <dbReference type="NCBI Taxonomy" id="2691084"/>
    <lineage>
        <taxon>Bacteria</taxon>
        <taxon>Bacillati</taxon>
        <taxon>Bacillota</taxon>
        <taxon>Bacilli</taxon>
        <taxon>Bacillales</taxon>
        <taxon>Paenibacillaceae</taxon>
        <taxon>Paenibacillus</taxon>
    </lineage>
</organism>
<keyword evidence="2" id="KW-1185">Reference proteome</keyword>
<dbReference type="EMBL" id="WUBI01000006">
    <property type="protein sequence ID" value="MWV47180.1"/>
    <property type="molecule type" value="Genomic_DNA"/>
</dbReference>
<comment type="caution">
    <text evidence="1">The sequence shown here is derived from an EMBL/GenBank/DDBJ whole genome shotgun (WGS) entry which is preliminary data.</text>
</comment>